<dbReference type="AlphaFoldDB" id="A0AAJ8E102"/>
<name>A0AAJ8E102_ASPNG</name>
<dbReference type="RefSeq" id="XP_059603410.1">
    <property type="nucleotide sequence ID" value="XM_059746390.1"/>
</dbReference>
<reference evidence="2" key="1">
    <citation type="submission" date="2025-02" db="EMBL/GenBank/DDBJ databases">
        <authorList>
            <consortium name="NCBI Genome Project"/>
        </authorList>
    </citation>
    <scope>NUCLEOTIDE SEQUENCE</scope>
</reference>
<sequence length="42" mass="4756">MLAYNDNTTFFADKAPKGPTKSKVFATQDDHPLELSITWREA</sequence>
<dbReference type="GeneID" id="84590376"/>
<dbReference type="Pfam" id="PF25488">
    <property type="entry name" value="RNaseT2L_C"/>
    <property type="match status" value="1"/>
</dbReference>
<gene>
    <name evidence="2" type="ORF">An02g06990</name>
</gene>
<evidence type="ECO:0000259" key="1">
    <source>
        <dbReference type="Pfam" id="PF25488"/>
    </source>
</evidence>
<organism evidence="2">
    <name type="scientific">Aspergillus niger</name>
    <dbReference type="NCBI Taxonomy" id="5061"/>
    <lineage>
        <taxon>Eukaryota</taxon>
        <taxon>Fungi</taxon>
        <taxon>Dikarya</taxon>
        <taxon>Ascomycota</taxon>
        <taxon>Pezizomycotina</taxon>
        <taxon>Eurotiomycetes</taxon>
        <taxon>Eurotiomycetidae</taxon>
        <taxon>Eurotiales</taxon>
        <taxon>Aspergillaceae</taxon>
        <taxon>Aspergillus</taxon>
        <taxon>Aspergillus subgen. Circumdati</taxon>
    </lineage>
</organism>
<accession>A0AAJ8E102</accession>
<dbReference type="KEGG" id="ang:An02g06990"/>
<protein>
    <recommendedName>
        <fullName evidence="1">RNase T2-like C-terminal domain-containing protein</fullName>
    </recommendedName>
</protein>
<dbReference type="InterPro" id="IPR057328">
    <property type="entry name" value="RNaseT2L_C"/>
</dbReference>
<feature type="domain" description="RNase T2-like C-terminal" evidence="1">
    <location>
        <begin position="2"/>
        <end position="40"/>
    </location>
</feature>
<evidence type="ECO:0000313" key="2">
    <source>
        <dbReference type="RefSeq" id="XP_059603410.1"/>
    </source>
</evidence>
<reference evidence="2" key="2">
    <citation type="submission" date="2025-08" db="UniProtKB">
        <authorList>
            <consortium name="RefSeq"/>
        </authorList>
    </citation>
    <scope>IDENTIFICATION</scope>
</reference>
<dbReference type="VEuPathDB" id="FungiDB:An02g06990"/>
<proteinExistence type="predicted"/>